<protein>
    <submittedName>
        <fullName evidence="2">Uncharacterized protein</fullName>
    </submittedName>
</protein>
<keyword evidence="1" id="KW-0732">Signal</keyword>
<evidence type="ECO:0000313" key="3">
    <source>
        <dbReference type="Proteomes" id="UP001596050"/>
    </source>
</evidence>
<feature type="signal peptide" evidence="1">
    <location>
        <begin position="1"/>
        <end position="22"/>
    </location>
</feature>
<comment type="caution">
    <text evidence="2">The sequence shown here is derived from an EMBL/GenBank/DDBJ whole genome shotgun (WGS) entry which is preliminary data.</text>
</comment>
<reference evidence="3" key="1">
    <citation type="journal article" date="2019" name="Int. J. Syst. Evol. Microbiol.">
        <title>The Global Catalogue of Microorganisms (GCM) 10K type strain sequencing project: providing services to taxonomists for standard genome sequencing and annotation.</title>
        <authorList>
            <consortium name="The Broad Institute Genomics Platform"/>
            <consortium name="The Broad Institute Genome Sequencing Center for Infectious Disease"/>
            <person name="Wu L."/>
            <person name="Ma J."/>
        </authorList>
    </citation>
    <scope>NUCLEOTIDE SEQUENCE [LARGE SCALE GENOMIC DNA]</scope>
    <source>
        <strain evidence="3">KACC 12649</strain>
    </source>
</reference>
<sequence>MKTCHALAGSLCCLIWTTAAQAAPLTTYFPPTGLGSFLAEKFDLASIRSSIGPRRTPALRTFSDLGLKPNKATDDSVSFERENWFHELRIVERGDVNGDGIEDLKACFVDRAVSGPTYHATKGLLITRYAPDAYAVALSFSVDDACDKPAYLSGPTAR</sequence>
<organism evidence="2 3">
    <name type="scientific">Massilia niabensis</name>
    <dbReference type="NCBI Taxonomy" id="544910"/>
    <lineage>
        <taxon>Bacteria</taxon>
        <taxon>Pseudomonadati</taxon>
        <taxon>Pseudomonadota</taxon>
        <taxon>Betaproteobacteria</taxon>
        <taxon>Burkholderiales</taxon>
        <taxon>Oxalobacteraceae</taxon>
        <taxon>Telluria group</taxon>
        <taxon>Massilia</taxon>
    </lineage>
</organism>
<name>A0ABW0L5D1_9BURK</name>
<dbReference type="EMBL" id="JBHSMU010000009">
    <property type="protein sequence ID" value="MFC5459967.1"/>
    <property type="molecule type" value="Genomic_DNA"/>
</dbReference>
<evidence type="ECO:0000256" key="1">
    <source>
        <dbReference type="SAM" id="SignalP"/>
    </source>
</evidence>
<gene>
    <name evidence="2" type="ORF">ACFPN5_09110</name>
</gene>
<proteinExistence type="predicted"/>
<dbReference type="RefSeq" id="WP_379782335.1">
    <property type="nucleotide sequence ID" value="NZ_JBHSMU010000009.1"/>
</dbReference>
<evidence type="ECO:0000313" key="2">
    <source>
        <dbReference type="EMBL" id="MFC5459967.1"/>
    </source>
</evidence>
<dbReference type="Proteomes" id="UP001596050">
    <property type="component" value="Unassembled WGS sequence"/>
</dbReference>
<feature type="chain" id="PRO_5045535357" evidence="1">
    <location>
        <begin position="23"/>
        <end position="158"/>
    </location>
</feature>
<accession>A0ABW0L5D1</accession>
<keyword evidence="3" id="KW-1185">Reference proteome</keyword>